<proteinExistence type="predicted"/>
<dbReference type="InterPro" id="IPR052019">
    <property type="entry name" value="F420H2_bilvrd_red/Heme_oxyg"/>
</dbReference>
<dbReference type="InterPro" id="IPR011576">
    <property type="entry name" value="Pyridox_Oxase_N"/>
</dbReference>
<name>A0ABW2VBY2_9ACTN</name>
<evidence type="ECO:0000313" key="3">
    <source>
        <dbReference type="EMBL" id="MFD0280556.1"/>
    </source>
</evidence>
<dbReference type="SUPFAM" id="SSF50475">
    <property type="entry name" value="FMN-binding split barrel"/>
    <property type="match status" value="1"/>
</dbReference>
<dbReference type="Proteomes" id="UP001596957">
    <property type="component" value="Unassembled WGS sequence"/>
</dbReference>
<accession>A0ABW2VBY2</accession>
<reference evidence="4" key="1">
    <citation type="journal article" date="2019" name="Int. J. Syst. Evol. Microbiol.">
        <title>The Global Catalogue of Microorganisms (GCM) 10K type strain sequencing project: providing services to taxonomists for standard genome sequencing and annotation.</title>
        <authorList>
            <consortium name="The Broad Institute Genomics Platform"/>
            <consortium name="The Broad Institute Genome Sequencing Center for Infectious Disease"/>
            <person name="Wu L."/>
            <person name="Ma J."/>
        </authorList>
    </citation>
    <scope>NUCLEOTIDE SEQUENCE [LARGE SCALE GENOMIC DNA]</scope>
    <source>
        <strain evidence="4">CGMCC 4.7198</strain>
    </source>
</reference>
<dbReference type="EMBL" id="JBHTEC010000001">
    <property type="protein sequence ID" value="MFD0280556.1"/>
    <property type="molecule type" value="Genomic_DNA"/>
</dbReference>
<dbReference type="Gene3D" id="2.30.110.10">
    <property type="entry name" value="Electron Transport, Fmn-binding Protein, Chain A"/>
    <property type="match status" value="1"/>
</dbReference>
<protein>
    <submittedName>
        <fullName evidence="3">Pyridoxamine 5'-phosphate oxidase family protein</fullName>
    </submittedName>
</protein>
<keyword evidence="1" id="KW-0560">Oxidoreductase</keyword>
<gene>
    <name evidence="3" type="ORF">ACFQZP_02505</name>
</gene>
<dbReference type="Pfam" id="PF01243">
    <property type="entry name" value="PNPOx_N"/>
    <property type="match status" value="1"/>
</dbReference>
<sequence>MSGQRRGTAIAMTDEERDAFLRTQPVCRVATVGPGGHPHASALWFVWDGAALWLNSLVHSQRWTDLDRDPRLSVIVDEGGADFMRLRGVELRGNIRAVGEAPRKGDPLDELRVPELLFADKYMGGGTFRYDGRHGWLRLSTEKVVSWDFAKLRRDR</sequence>
<dbReference type="InterPro" id="IPR012349">
    <property type="entry name" value="Split_barrel_FMN-bd"/>
</dbReference>
<evidence type="ECO:0000259" key="2">
    <source>
        <dbReference type="Pfam" id="PF01243"/>
    </source>
</evidence>
<dbReference type="PANTHER" id="PTHR35176:SF6">
    <property type="entry name" value="HEME OXYGENASE HI_0854-RELATED"/>
    <property type="match status" value="1"/>
</dbReference>
<comment type="caution">
    <text evidence="3">The sequence shown here is derived from an EMBL/GenBank/DDBJ whole genome shotgun (WGS) entry which is preliminary data.</text>
</comment>
<evidence type="ECO:0000313" key="4">
    <source>
        <dbReference type="Proteomes" id="UP001596957"/>
    </source>
</evidence>
<feature type="domain" description="Pyridoxamine 5'-phosphate oxidase N-terminal" evidence="2">
    <location>
        <begin position="14"/>
        <end position="104"/>
    </location>
</feature>
<dbReference type="PANTHER" id="PTHR35176">
    <property type="entry name" value="HEME OXYGENASE HI_0854-RELATED"/>
    <property type="match status" value="1"/>
</dbReference>
<keyword evidence="4" id="KW-1185">Reference proteome</keyword>
<organism evidence="3 4">
    <name type="scientific">Streptomyces lutosisoli</name>
    <dbReference type="NCBI Taxonomy" id="2665721"/>
    <lineage>
        <taxon>Bacteria</taxon>
        <taxon>Bacillati</taxon>
        <taxon>Actinomycetota</taxon>
        <taxon>Actinomycetes</taxon>
        <taxon>Kitasatosporales</taxon>
        <taxon>Streptomycetaceae</taxon>
        <taxon>Streptomyces</taxon>
    </lineage>
</organism>
<dbReference type="RefSeq" id="WP_381252574.1">
    <property type="nucleotide sequence ID" value="NZ_JBHTBI010000008.1"/>
</dbReference>
<evidence type="ECO:0000256" key="1">
    <source>
        <dbReference type="ARBA" id="ARBA00023002"/>
    </source>
</evidence>